<proteinExistence type="predicted"/>
<evidence type="ECO:0000313" key="2">
    <source>
        <dbReference type="Proteomes" id="UP001148737"/>
    </source>
</evidence>
<dbReference type="Proteomes" id="UP001148737">
    <property type="component" value="Unassembled WGS sequence"/>
</dbReference>
<organism evidence="1 2">
    <name type="scientific">Lecanicillium saksenae</name>
    <dbReference type="NCBI Taxonomy" id="468837"/>
    <lineage>
        <taxon>Eukaryota</taxon>
        <taxon>Fungi</taxon>
        <taxon>Dikarya</taxon>
        <taxon>Ascomycota</taxon>
        <taxon>Pezizomycotina</taxon>
        <taxon>Sordariomycetes</taxon>
        <taxon>Hypocreomycetidae</taxon>
        <taxon>Hypocreales</taxon>
        <taxon>Cordycipitaceae</taxon>
        <taxon>Lecanicillium</taxon>
    </lineage>
</organism>
<evidence type="ECO:0000313" key="1">
    <source>
        <dbReference type="EMBL" id="KAJ3490415.1"/>
    </source>
</evidence>
<comment type="caution">
    <text evidence="1">The sequence shown here is derived from an EMBL/GenBank/DDBJ whole genome shotgun (WGS) entry which is preliminary data.</text>
</comment>
<sequence length="1476" mass="163885">MMPKLDTDSHFWDPVLEYFDFTLAFEETILQLVPSCLSLLITPLFLLHYQHEPVYVRQSPLLWAKVVSFLSAPTPLISRFLTTTVVKMVSVALIGCHSAIIGVYAQLDDFQTNTTLAALSLELVAAIAVGAMIYAEHMRAIRSSAFLALYLLFTVCADAVKSRSYFLRSGMEALGFLAEATAVLRFCLITLQEIPKKSLLVNDDIRAISGPETTSGYFQRAFFIYLHPMLMTGFRQNLTVEDMGKLGVEYSSEVLHLRLKESLARSKTSKSRYRLIRACIWTWKWQLFIMIMPRLANIGVTFAQPFLLSVVIDTAEADGAEHGHSYTTGMRAGILAATFLAFIVQTVTKTASAHFANGLVTQVRGALVAEMMEKTHHLDEKDAKDSAVLTHTSSDIEAICTGLASCVDIPTTIIELASGVYLLSRFIGSSCFFVLLPVMGSSFFSFFIGLNSGPLMAKWNKSIEVRVSKTSQVLSQLPEIKMLGLGPVMRNMIHKLRVVEMNTSKPYRFWMTLLNMTASFADVGTPVIVMAAAYFWRGFNHKMSSAQVFPTLATVSLIQTPTVKSLQVYGELTSMVACFDRLQKFLQRPGRKDSRVRPDRSVSLEGCQTQSGSIEMQPRIAERGPGGIIQFSNASFGPAGKDEPLLKDVKFALCRGSISGVLGNTGSGKSTFFKSILGETKNTNGFVYTDEVNIAYCGANVWLRDVSIRDNILGCLPFDQVRYDLAIRSCQLEPDLSRLPGRDNFIVGTNGSRLSGGQRQRVSMARAVFAHCDITIIDDCFSSLDRQTAVKILNELCGENGVFRSAGSTVLLATYLPESLDVIDQMITIDTNGQVELDDNLNSDSNHARLMARLLHAATVHASPQDEEQERAVMNRSRPSYDSPASSADDSESRTDGNWRLYLMFINSAGRLRFTALNALAFIMAASELIPEIYVRIWTDTAPEDGSWFGWYAFMAVAACAITAVAYYVLYTVVAVHAAIELHEQLLDATMKATLAFITTTKTGDLLNRFSQDNNLFSRTLPFYFYRTMYSFYSLVILTGIILSSATYMLALIPVITLSIYFIQYFYLRTSRQMRHFDLEKKAPLYTYLSETAAGISYIQAFGWVERSLEMGYRLLDNSQQPFYLMMCIQQWLGFVLGILSTVIAVTLVAIVVWAKNRISPSGVGLSFISLLNIQRTAVNVIEAWTGSETSVACLARLKQFKEQTPQEPRPGSQEQLPVPWPAEGHVKLTDVSSKYKPDPDTPPTVQDASLLVDGGENIGLFGRTGSGKSSLLLTLLGLLSLEGTVEIDGVDITKIDPEVLRAHVITITQHPIQFNDTLRANMLPFEITDDQDSLTEEQRRLRDAKDTVVIALLDRLGIWGKVRDRGGLDAMLPDIGYSKGEIQLLSIARAITRQRDTGSRLVLIDEATSSLDPERETEAQAMMDEAFKDCTVFTVAHRLETIENSDRRIEMVGGKLSQFHHSRQAISSAKRSRAD</sequence>
<dbReference type="EMBL" id="JANAKD010000690">
    <property type="protein sequence ID" value="KAJ3490415.1"/>
    <property type="molecule type" value="Genomic_DNA"/>
</dbReference>
<keyword evidence="2" id="KW-1185">Reference proteome</keyword>
<gene>
    <name evidence="1" type="ORF">NLG97_g5784</name>
</gene>
<protein>
    <submittedName>
        <fullName evidence="1">Uncharacterized protein</fullName>
    </submittedName>
</protein>
<accession>A0ACC1QRH5</accession>
<reference evidence="1" key="1">
    <citation type="submission" date="2022-07" db="EMBL/GenBank/DDBJ databases">
        <title>Genome Sequence of Lecanicillium saksenae.</title>
        <authorList>
            <person name="Buettner E."/>
        </authorList>
    </citation>
    <scope>NUCLEOTIDE SEQUENCE</scope>
    <source>
        <strain evidence="1">VT-O1</strain>
    </source>
</reference>
<name>A0ACC1QRH5_9HYPO</name>